<dbReference type="PROSITE" id="PS51724">
    <property type="entry name" value="SPOR"/>
    <property type="match status" value="1"/>
</dbReference>
<evidence type="ECO:0000259" key="1">
    <source>
        <dbReference type="PROSITE" id="PS51724"/>
    </source>
</evidence>
<dbReference type="EMBL" id="CP064781">
    <property type="protein sequence ID" value="QRJ63988.1"/>
    <property type="molecule type" value="Genomic_DNA"/>
</dbReference>
<dbReference type="GO" id="GO:0042834">
    <property type="term" value="F:peptidoglycan binding"/>
    <property type="evidence" value="ECO:0007669"/>
    <property type="project" value="InterPro"/>
</dbReference>
<dbReference type="Gene3D" id="3.30.70.1070">
    <property type="entry name" value="Sporulation related repeat"/>
    <property type="match status" value="1"/>
</dbReference>
<sequence length="225" mass="23434">MRVFVFLLVLANLVFLAWSQGYLGGDDNPDAVRLGQQLAADRLRVVSRDRPPAPAPAPAPASAAAPEPVKEGCLAWTALSAADADAVDGALAGERFTALRRVRHAVPDGHSWWVFIPPLANKAEADRKAGELKRLGVPEYFVIQDAGPNRFAISLGIFSSEQAAEDRLAALRAKGVRSAKTGPRGSARGELLAVEASGPEALVEAAREAVAAALPAAKTGACGKG</sequence>
<dbReference type="Proteomes" id="UP000663444">
    <property type="component" value="Chromosome"/>
</dbReference>
<protein>
    <submittedName>
        <fullName evidence="2">SPOR domain-containing protein</fullName>
    </submittedName>
</protein>
<reference evidence="2" key="1">
    <citation type="submission" date="2020-11" db="EMBL/GenBank/DDBJ databases">
        <title>Azospira restricta DSM 18626 genome sequence.</title>
        <authorList>
            <person name="Moe W.M."/>
        </authorList>
    </citation>
    <scope>NUCLEOTIDE SEQUENCE</scope>
    <source>
        <strain evidence="2">DSM 18626</strain>
    </source>
</reference>
<dbReference type="InterPro" id="IPR036680">
    <property type="entry name" value="SPOR-like_sf"/>
</dbReference>
<name>A0A974SPD2_9RHOO</name>
<dbReference type="SUPFAM" id="SSF110997">
    <property type="entry name" value="Sporulation related repeat"/>
    <property type="match status" value="1"/>
</dbReference>
<proteinExistence type="predicted"/>
<accession>A0A974SPD2</accession>
<feature type="domain" description="SPOR" evidence="1">
    <location>
        <begin position="106"/>
        <end position="184"/>
    </location>
</feature>
<keyword evidence="3" id="KW-1185">Reference proteome</keyword>
<dbReference type="AlphaFoldDB" id="A0A974SPD2"/>
<organism evidence="2 3">
    <name type="scientific">Azospira restricta</name>
    <dbReference type="NCBI Taxonomy" id="404405"/>
    <lineage>
        <taxon>Bacteria</taxon>
        <taxon>Pseudomonadati</taxon>
        <taxon>Pseudomonadota</taxon>
        <taxon>Betaproteobacteria</taxon>
        <taxon>Rhodocyclales</taxon>
        <taxon>Rhodocyclaceae</taxon>
        <taxon>Azospira</taxon>
    </lineage>
</organism>
<dbReference type="KEGG" id="ares:IWH25_01090"/>
<evidence type="ECO:0000313" key="2">
    <source>
        <dbReference type="EMBL" id="QRJ63988.1"/>
    </source>
</evidence>
<dbReference type="RefSeq" id="WP_203387519.1">
    <property type="nucleotide sequence ID" value="NZ_CP064781.1"/>
</dbReference>
<dbReference type="InterPro" id="IPR007730">
    <property type="entry name" value="SPOR-like_dom"/>
</dbReference>
<gene>
    <name evidence="2" type="ORF">IWH25_01090</name>
</gene>
<evidence type="ECO:0000313" key="3">
    <source>
        <dbReference type="Proteomes" id="UP000663444"/>
    </source>
</evidence>